<name>A0A0R2M2Q1_9LACO</name>
<dbReference type="Gene3D" id="2.70.70.10">
    <property type="entry name" value="Glucose Permease (Domain IIA)"/>
    <property type="match status" value="1"/>
</dbReference>
<keyword evidence="3" id="KW-0808">Transferase</keyword>
<keyword evidence="6" id="KW-1185">Reference proteome</keyword>
<dbReference type="GO" id="GO:0009401">
    <property type="term" value="P:phosphoenolpyruvate-dependent sugar phosphotransferase system"/>
    <property type="evidence" value="ECO:0007669"/>
    <property type="project" value="InterPro"/>
</dbReference>
<dbReference type="Proteomes" id="UP000051783">
    <property type="component" value="Unassembled WGS sequence"/>
</dbReference>
<dbReference type="OrthoDB" id="9769191at2"/>
<evidence type="ECO:0000256" key="1">
    <source>
        <dbReference type="ARBA" id="ARBA00022448"/>
    </source>
</evidence>
<dbReference type="STRING" id="942150.IV64_GL001237"/>
<proteinExistence type="predicted"/>
<evidence type="ECO:0000256" key="2">
    <source>
        <dbReference type="ARBA" id="ARBA00022597"/>
    </source>
</evidence>
<protein>
    <submittedName>
        <fullName evidence="5">Cellobiose PTS, EIIA</fullName>
    </submittedName>
</protein>
<dbReference type="SUPFAM" id="SSF51261">
    <property type="entry name" value="Duplicated hybrid motif"/>
    <property type="match status" value="1"/>
</dbReference>
<gene>
    <name evidence="5" type="ORF">IV64_GL001237</name>
</gene>
<evidence type="ECO:0000259" key="4">
    <source>
        <dbReference type="Pfam" id="PF00358"/>
    </source>
</evidence>
<evidence type="ECO:0000313" key="5">
    <source>
        <dbReference type="EMBL" id="KRO07783.1"/>
    </source>
</evidence>
<dbReference type="RefSeq" id="WP_057707526.1">
    <property type="nucleotide sequence ID" value="NZ_JQCL01000098.1"/>
</dbReference>
<dbReference type="GO" id="GO:0016740">
    <property type="term" value="F:transferase activity"/>
    <property type="evidence" value="ECO:0007669"/>
    <property type="project" value="UniProtKB-KW"/>
</dbReference>
<dbReference type="AlphaFoldDB" id="A0A0R2M2Q1"/>
<keyword evidence="1" id="KW-0813">Transport</keyword>
<keyword evidence="2" id="KW-0762">Sugar transport</keyword>
<reference evidence="5 6" key="1">
    <citation type="journal article" date="2015" name="Genome Announc.">
        <title>Expanding the biotechnology potential of lactobacilli through comparative genomics of 213 strains and associated genera.</title>
        <authorList>
            <person name="Sun Z."/>
            <person name="Harris H.M."/>
            <person name="McCann A."/>
            <person name="Guo C."/>
            <person name="Argimon S."/>
            <person name="Zhang W."/>
            <person name="Yang X."/>
            <person name="Jeffery I.B."/>
            <person name="Cooney J.C."/>
            <person name="Kagawa T.F."/>
            <person name="Liu W."/>
            <person name="Song Y."/>
            <person name="Salvetti E."/>
            <person name="Wrobel A."/>
            <person name="Rasinkangas P."/>
            <person name="Parkhill J."/>
            <person name="Rea M.C."/>
            <person name="O'Sullivan O."/>
            <person name="Ritari J."/>
            <person name="Douillard F.P."/>
            <person name="Paul Ross R."/>
            <person name="Yang R."/>
            <person name="Briner A.E."/>
            <person name="Felis G.E."/>
            <person name="de Vos W.M."/>
            <person name="Barrangou R."/>
            <person name="Klaenhammer T.R."/>
            <person name="Caufield P.W."/>
            <person name="Cui Y."/>
            <person name="Zhang H."/>
            <person name="O'Toole P.W."/>
        </authorList>
    </citation>
    <scope>NUCLEOTIDE SEQUENCE [LARGE SCALE GENOMIC DNA]</scope>
    <source>
        <strain evidence="5 6">LMG 26013</strain>
    </source>
</reference>
<evidence type="ECO:0000313" key="6">
    <source>
        <dbReference type="Proteomes" id="UP000051783"/>
    </source>
</evidence>
<dbReference type="Pfam" id="PF00358">
    <property type="entry name" value="PTS_EIIA_1"/>
    <property type="match status" value="1"/>
</dbReference>
<dbReference type="InterPro" id="IPR011055">
    <property type="entry name" value="Dup_hybrid_motif"/>
</dbReference>
<dbReference type="EMBL" id="JQCL01000098">
    <property type="protein sequence ID" value="KRO07783.1"/>
    <property type="molecule type" value="Genomic_DNA"/>
</dbReference>
<feature type="domain" description="PTS EIIA type-1" evidence="4">
    <location>
        <begin position="27"/>
        <end position="118"/>
    </location>
</feature>
<sequence>MGLFSFGKRVKLYAPVDGKLTDLAENTGFSVEPSNHHIYSPVTGTVSTLAPEQNVIELMSGKVLVRVRCSQPLAGETATYVHEGDTVTPATPIAFMDQDALEEADEDATVRVTVDKTANWIKKLKLSTSGQVIHDQKVGKLIAR</sequence>
<comment type="caution">
    <text evidence="5">The sequence shown here is derived from an EMBL/GenBank/DDBJ whole genome shotgun (WGS) entry which is preliminary data.</text>
</comment>
<accession>A0A0R2M2Q1</accession>
<dbReference type="InterPro" id="IPR001127">
    <property type="entry name" value="PTS_EIIA_1_perm"/>
</dbReference>
<organism evidence="5 6">
    <name type="scientific">Lactiplantibacillus xiangfangensis</name>
    <dbReference type="NCBI Taxonomy" id="942150"/>
    <lineage>
        <taxon>Bacteria</taxon>
        <taxon>Bacillati</taxon>
        <taxon>Bacillota</taxon>
        <taxon>Bacilli</taxon>
        <taxon>Lactobacillales</taxon>
        <taxon>Lactobacillaceae</taxon>
        <taxon>Lactiplantibacillus</taxon>
    </lineage>
</organism>
<dbReference type="PATRIC" id="fig|942150.3.peg.1274"/>
<evidence type="ECO:0000256" key="3">
    <source>
        <dbReference type="ARBA" id="ARBA00022679"/>
    </source>
</evidence>